<keyword evidence="4" id="KW-1185">Reference proteome</keyword>
<feature type="transmembrane region" description="Helical" evidence="2">
    <location>
        <begin position="36"/>
        <end position="56"/>
    </location>
</feature>
<accession>A0A5C4IZ11</accession>
<dbReference type="EMBL" id="VCKW01000424">
    <property type="protein sequence ID" value="TMQ87878.1"/>
    <property type="molecule type" value="Genomic_DNA"/>
</dbReference>
<gene>
    <name evidence="3" type="ORF">ETD83_39670</name>
</gene>
<feature type="region of interest" description="Disordered" evidence="1">
    <location>
        <begin position="60"/>
        <end position="84"/>
    </location>
</feature>
<keyword evidence="2" id="KW-1133">Transmembrane helix</keyword>
<dbReference type="AlphaFoldDB" id="A0A5C4IZ11"/>
<evidence type="ECO:0000256" key="2">
    <source>
        <dbReference type="SAM" id="Phobius"/>
    </source>
</evidence>
<reference evidence="3 4" key="1">
    <citation type="submission" date="2019-05" db="EMBL/GenBank/DDBJ databases">
        <title>Draft genome sequence of Actinomadura sp. 14C53.</title>
        <authorList>
            <person name="Saricaoglu S."/>
            <person name="Isik K."/>
        </authorList>
    </citation>
    <scope>NUCLEOTIDE SEQUENCE [LARGE SCALE GENOMIC DNA]</scope>
    <source>
        <strain evidence="3 4">14C53</strain>
    </source>
</reference>
<protein>
    <submittedName>
        <fullName evidence="3">Uncharacterized protein</fullName>
    </submittedName>
</protein>
<organism evidence="3 4">
    <name type="scientific">Actinomadura soli</name>
    <dbReference type="NCBI Taxonomy" id="2508997"/>
    <lineage>
        <taxon>Bacteria</taxon>
        <taxon>Bacillati</taxon>
        <taxon>Actinomycetota</taxon>
        <taxon>Actinomycetes</taxon>
        <taxon>Streptosporangiales</taxon>
        <taxon>Thermomonosporaceae</taxon>
        <taxon>Actinomadura</taxon>
    </lineage>
</organism>
<sequence length="84" mass="8329">MSPRQIRARLALIDVVMLAGIAGGGLWLVLTHFTAIAPAAALLLAVIAAVVTFGGVPTGPAAPTEPAEAAEDASGDPADTIPDD</sequence>
<keyword evidence="2" id="KW-0472">Membrane</keyword>
<dbReference type="Proteomes" id="UP000309174">
    <property type="component" value="Unassembled WGS sequence"/>
</dbReference>
<evidence type="ECO:0000256" key="1">
    <source>
        <dbReference type="SAM" id="MobiDB-lite"/>
    </source>
</evidence>
<evidence type="ECO:0000313" key="3">
    <source>
        <dbReference type="EMBL" id="TMQ87878.1"/>
    </source>
</evidence>
<feature type="transmembrane region" description="Helical" evidence="2">
    <location>
        <begin position="12"/>
        <end position="30"/>
    </location>
</feature>
<dbReference type="RefSeq" id="WP_138650404.1">
    <property type="nucleotide sequence ID" value="NZ_VCKW01000424.1"/>
</dbReference>
<proteinExistence type="predicted"/>
<name>A0A5C4IZ11_9ACTN</name>
<evidence type="ECO:0000313" key="4">
    <source>
        <dbReference type="Proteomes" id="UP000309174"/>
    </source>
</evidence>
<comment type="caution">
    <text evidence="3">The sequence shown here is derived from an EMBL/GenBank/DDBJ whole genome shotgun (WGS) entry which is preliminary data.</text>
</comment>
<keyword evidence="2" id="KW-0812">Transmembrane</keyword>